<keyword evidence="3" id="KW-1185">Reference proteome</keyword>
<feature type="region of interest" description="Disordered" evidence="1">
    <location>
        <begin position="1"/>
        <end position="95"/>
    </location>
</feature>
<sequence>MAGDFDQEWGSATGGADQQVGMRLNHVPPEPSGPGPSSPPVYGPFAPGKGPADFASSPADKKAAAGTIETELQPNTKKAAEHADEATNAAHKGFDGWDTAAGLKKVADTWDQQVKNLMARLDAEKGALRGASGLFTGNDTGIRNRFAAQSKLNGL</sequence>
<comment type="caution">
    <text evidence="2">The sequence shown here is derived from an EMBL/GenBank/DDBJ whole genome shotgun (WGS) entry which is preliminary data.</text>
</comment>
<dbReference type="Proteomes" id="UP000642673">
    <property type="component" value="Unassembled WGS sequence"/>
</dbReference>
<evidence type="ECO:0000256" key="1">
    <source>
        <dbReference type="SAM" id="MobiDB-lite"/>
    </source>
</evidence>
<feature type="compositionally biased region" description="Pro residues" evidence="1">
    <location>
        <begin position="28"/>
        <end position="42"/>
    </location>
</feature>
<accession>A0ABQ3EF71</accession>
<gene>
    <name evidence="2" type="ORF">GCM10010347_02120</name>
</gene>
<evidence type="ECO:0000313" key="2">
    <source>
        <dbReference type="EMBL" id="GHB36441.1"/>
    </source>
</evidence>
<dbReference type="EMBL" id="BMVP01000001">
    <property type="protein sequence ID" value="GHB36441.1"/>
    <property type="molecule type" value="Genomic_DNA"/>
</dbReference>
<protein>
    <submittedName>
        <fullName evidence="2">Uncharacterized protein</fullName>
    </submittedName>
</protein>
<evidence type="ECO:0000313" key="3">
    <source>
        <dbReference type="Proteomes" id="UP000642673"/>
    </source>
</evidence>
<proteinExistence type="predicted"/>
<dbReference type="RefSeq" id="WP_190182073.1">
    <property type="nucleotide sequence ID" value="NZ_BMVP01000001.1"/>
</dbReference>
<reference evidence="3" key="1">
    <citation type="journal article" date="2019" name="Int. J. Syst. Evol. Microbiol.">
        <title>The Global Catalogue of Microorganisms (GCM) 10K type strain sequencing project: providing services to taxonomists for standard genome sequencing and annotation.</title>
        <authorList>
            <consortium name="The Broad Institute Genomics Platform"/>
            <consortium name="The Broad Institute Genome Sequencing Center for Infectious Disease"/>
            <person name="Wu L."/>
            <person name="Ma J."/>
        </authorList>
    </citation>
    <scope>NUCLEOTIDE SEQUENCE [LARGE SCALE GENOMIC DNA]</scope>
    <source>
        <strain evidence="3">JCM 4738</strain>
    </source>
</reference>
<organism evidence="2 3">
    <name type="scientific">Streptomyces cirratus</name>
    <dbReference type="NCBI Taxonomy" id="68187"/>
    <lineage>
        <taxon>Bacteria</taxon>
        <taxon>Bacillati</taxon>
        <taxon>Actinomycetota</taxon>
        <taxon>Actinomycetes</taxon>
        <taxon>Kitasatosporales</taxon>
        <taxon>Streptomycetaceae</taxon>
        <taxon>Streptomyces</taxon>
    </lineage>
</organism>
<name>A0ABQ3EF71_9ACTN</name>